<name>A0AAD6YIL2_9AGAR</name>
<dbReference type="EMBL" id="JARJCW010000023">
    <property type="protein sequence ID" value="KAJ7212614.1"/>
    <property type="molecule type" value="Genomic_DNA"/>
</dbReference>
<evidence type="ECO:0000313" key="2">
    <source>
        <dbReference type="Proteomes" id="UP001219525"/>
    </source>
</evidence>
<protein>
    <submittedName>
        <fullName evidence="1">Uncharacterized protein</fullName>
    </submittedName>
</protein>
<organism evidence="1 2">
    <name type="scientific">Mycena pura</name>
    <dbReference type="NCBI Taxonomy" id="153505"/>
    <lineage>
        <taxon>Eukaryota</taxon>
        <taxon>Fungi</taxon>
        <taxon>Dikarya</taxon>
        <taxon>Basidiomycota</taxon>
        <taxon>Agaricomycotina</taxon>
        <taxon>Agaricomycetes</taxon>
        <taxon>Agaricomycetidae</taxon>
        <taxon>Agaricales</taxon>
        <taxon>Marasmiineae</taxon>
        <taxon>Mycenaceae</taxon>
        <taxon>Mycena</taxon>
    </lineage>
</organism>
<sequence length="356" mass="39606">MSQEQSGPCLAVVTVCRACPCHTSAVQCHVDVTRGAVQEPCTCTAPGTALKDEVRLVQQLGGERMAHGTCTALHGSVWHFIVPTTGSAESYAEWSDRTREYGSPDKAVNHLESKFGQFGASATQASVHRSGQRNQTFPGLTPITQQRFTREWVHRHSHWQSRGVTKTVGLGLAQSHFDGAESHSPACQWDSGLMVDIKVGFGATRLDGQFACLYRHQLCENHNQLCWSPPPVPWWRAERSGRQVQQAVGAAGGLGRGNNGGAQQRGSRGRWKQDWWVLAAAVYGAMRTRTVWGAACGVLRRRFCVQLDEWRTSWMLRCLLEIEYKAMPVEILQCHGYNLTTTIENYLTFLFPDEFS</sequence>
<dbReference type="AlphaFoldDB" id="A0AAD6YIL2"/>
<evidence type="ECO:0000313" key="1">
    <source>
        <dbReference type="EMBL" id="KAJ7212614.1"/>
    </source>
</evidence>
<dbReference type="Proteomes" id="UP001219525">
    <property type="component" value="Unassembled WGS sequence"/>
</dbReference>
<keyword evidence="2" id="KW-1185">Reference proteome</keyword>
<accession>A0AAD6YIL2</accession>
<comment type="caution">
    <text evidence="1">The sequence shown here is derived from an EMBL/GenBank/DDBJ whole genome shotgun (WGS) entry which is preliminary data.</text>
</comment>
<gene>
    <name evidence="1" type="ORF">GGX14DRAFT_393514</name>
</gene>
<reference evidence="1" key="1">
    <citation type="submission" date="2023-03" db="EMBL/GenBank/DDBJ databases">
        <title>Massive genome expansion in bonnet fungi (Mycena s.s.) driven by repeated elements and novel gene families across ecological guilds.</title>
        <authorList>
            <consortium name="Lawrence Berkeley National Laboratory"/>
            <person name="Harder C.B."/>
            <person name="Miyauchi S."/>
            <person name="Viragh M."/>
            <person name="Kuo A."/>
            <person name="Thoen E."/>
            <person name="Andreopoulos B."/>
            <person name="Lu D."/>
            <person name="Skrede I."/>
            <person name="Drula E."/>
            <person name="Henrissat B."/>
            <person name="Morin E."/>
            <person name="Kohler A."/>
            <person name="Barry K."/>
            <person name="LaButti K."/>
            <person name="Morin E."/>
            <person name="Salamov A."/>
            <person name="Lipzen A."/>
            <person name="Mereny Z."/>
            <person name="Hegedus B."/>
            <person name="Baldrian P."/>
            <person name="Stursova M."/>
            <person name="Weitz H."/>
            <person name="Taylor A."/>
            <person name="Grigoriev I.V."/>
            <person name="Nagy L.G."/>
            <person name="Martin F."/>
            <person name="Kauserud H."/>
        </authorList>
    </citation>
    <scope>NUCLEOTIDE SEQUENCE</scope>
    <source>
        <strain evidence="1">9144</strain>
    </source>
</reference>
<proteinExistence type="predicted"/>